<dbReference type="GO" id="GO:0005506">
    <property type="term" value="F:iron ion binding"/>
    <property type="evidence" value="ECO:0007669"/>
    <property type="project" value="InterPro"/>
</dbReference>
<dbReference type="SUPFAM" id="SSF50022">
    <property type="entry name" value="ISP domain"/>
    <property type="match status" value="1"/>
</dbReference>
<dbReference type="InterPro" id="IPR036922">
    <property type="entry name" value="Rieske_2Fe-2S_sf"/>
</dbReference>
<keyword evidence="4" id="KW-0560">Oxidoreductase</keyword>
<keyword evidence="9" id="KW-0223">Dioxygenase</keyword>
<dbReference type="GO" id="GO:0016705">
    <property type="term" value="F:oxidoreductase activity, acting on paired donors, with incorporation or reduction of molecular oxygen"/>
    <property type="evidence" value="ECO:0007669"/>
    <property type="project" value="UniProtKB-ARBA"/>
</dbReference>
<dbReference type="InterPro" id="IPR001663">
    <property type="entry name" value="Rng_hydr_dOase-A"/>
</dbReference>
<feature type="domain" description="Rieske" evidence="8">
    <location>
        <begin position="59"/>
        <end position="174"/>
    </location>
</feature>
<evidence type="ECO:0000256" key="7">
    <source>
        <dbReference type="SAM" id="MobiDB-lite"/>
    </source>
</evidence>
<name>A0A7W7PH73_STRNE</name>
<dbReference type="SUPFAM" id="SSF55961">
    <property type="entry name" value="Bet v1-like"/>
    <property type="match status" value="1"/>
</dbReference>
<keyword evidence="2" id="KW-0001">2Fe-2S</keyword>
<keyword evidence="6" id="KW-0411">Iron-sulfur</keyword>
<dbReference type="RefSeq" id="WP_184738266.1">
    <property type="nucleotide sequence ID" value="NZ_JACHJG010000014.1"/>
</dbReference>
<dbReference type="Pfam" id="PF00355">
    <property type="entry name" value="Rieske"/>
    <property type="match status" value="1"/>
</dbReference>
<comment type="cofactor">
    <cofactor evidence="1">
        <name>Fe cation</name>
        <dbReference type="ChEBI" id="CHEBI:24875"/>
    </cofactor>
</comment>
<feature type="compositionally biased region" description="Basic and acidic residues" evidence="7">
    <location>
        <begin position="276"/>
        <end position="287"/>
    </location>
</feature>
<evidence type="ECO:0000256" key="4">
    <source>
        <dbReference type="ARBA" id="ARBA00023002"/>
    </source>
</evidence>
<dbReference type="EMBL" id="JACHJG010000014">
    <property type="protein sequence ID" value="MBB4889652.1"/>
    <property type="molecule type" value="Genomic_DNA"/>
</dbReference>
<dbReference type="GO" id="GO:0004497">
    <property type="term" value="F:monooxygenase activity"/>
    <property type="evidence" value="ECO:0007669"/>
    <property type="project" value="UniProtKB-ARBA"/>
</dbReference>
<dbReference type="InterPro" id="IPR015879">
    <property type="entry name" value="Ring_hydroxy_dOase_asu_C_dom"/>
</dbReference>
<evidence type="ECO:0000313" key="9">
    <source>
        <dbReference type="EMBL" id="MBB4889652.1"/>
    </source>
</evidence>
<protein>
    <submittedName>
        <fullName evidence="9">Phenylpropionate dioxygenase-like ring-hydroxylating dioxygenase large terminal subunit</fullName>
    </submittedName>
</protein>
<accession>A0A7W7PH73</accession>
<dbReference type="CDD" id="cd03469">
    <property type="entry name" value="Rieske_RO_Alpha_N"/>
    <property type="match status" value="1"/>
</dbReference>
<dbReference type="PANTHER" id="PTHR43756:SF5">
    <property type="entry name" value="CHOLINE MONOOXYGENASE, CHLOROPLASTIC"/>
    <property type="match status" value="1"/>
</dbReference>
<evidence type="ECO:0000256" key="1">
    <source>
        <dbReference type="ARBA" id="ARBA00001962"/>
    </source>
</evidence>
<dbReference type="GO" id="GO:0051537">
    <property type="term" value="F:2 iron, 2 sulfur cluster binding"/>
    <property type="evidence" value="ECO:0007669"/>
    <property type="project" value="UniProtKB-KW"/>
</dbReference>
<evidence type="ECO:0000256" key="3">
    <source>
        <dbReference type="ARBA" id="ARBA00022723"/>
    </source>
</evidence>
<dbReference type="PROSITE" id="PS51296">
    <property type="entry name" value="RIESKE"/>
    <property type="match status" value="1"/>
</dbReference>
<gene>
    <name evidence="9" type="ORF">FHS38_005728</name>
</gene>
<keyword evidence="10" id="KW-1185">Reference proteome</keyword>
<evidence type="ECO:0000313" key="10">
    <source>
        <dbReference type="Proteomes" id="UP000556436"/>
    </source>
</evidence>
<dbReference type="PANTHER" id="PTHR43756">
    <property type="entry name" value="CHOLINE MONOOXYGENASE, CHLOROPLASTIC"/>
    <property type="match status" value="1"/>
</dbReference>
<feature type="region of interest" description="Disordered" evidence="7">
    <location>
        <begin position="269"/>
        <end position="300"/>
    </location>
</feature>
<dbReference type="GO" id="GO:0051213">
    <property type="term" value="F:dioxygenase activity"/>
    <property type="evidence" value="ECO:0007669"/>
    <property type="project" value="UniProtKB-KW"/>
</dbReference>
<proteinExistence type="predicted"/>
<sequence>MTAHRKTPASEPGALSATLAELRRVAALPLERGETLPPAAYTSPEMYTRETERIFGREWLCVARAEEIPEPGSYLRLDVLGVPLVITRDEEGELHALSRVCRHRFMDVLPPETTPEQGSLKRLTCPYHTWTYRLNGQHVGRLAGAPLMRDVEFDNASCRLPAHPVEVWNGFVLLNLDPDAEPPAPELEGLDRVLRGHGLEDWVSVETKNWRDIPANWKVAVENGSENYHHMGTHAATLEPVLPGRDTRVDECDGRWFTMFTPYSAEAVAAAAPDGEPSRGRPDRDGETGPANGRDGQDPPGMLIAGIFPQFVLAVVPDSAVWIRWMPTGPTTHDTRITVMVPPDAPRTPDFDNYLVRLREQITLIQEEDLVAIRGVQRGLASDPPPSGGRFSHLERPLWQFQRYLAERLL</sequence>
<evidence type="ECO:0000256" key="5">
    <source>
        <dbReference type="ARBA" id="ARBA00023004"/>
    </source>
</evidence>
<dbReference type="Gene3D" id="3.90.380.10">
    <property type="entry name" value="Naphthalene 1,2-dioxygenase Alpha Subunit, Chain A, domain 1"/>
    <property type="match status" value="1"/>
</dbReference>
<dbReference type="Pfam" id="PF00848">
    <property type="entry name" value="Ring_hydroxyl_A"/>
    <property type="match status" value="1"/>
</dbReference>
<keyword evidence="5" id="KW-0408">Iron</keyword>
<keyword evidence="3" id="KW-0479">Metal-binding</keyword>
<comment type="caution">
    <text evidence="9">The sequence shown here is derived from an EMBL/GenBank/DDBJ whole genome shotgun (WGS) entry which is preliminary data.</text>
</comment>
<evidence type="ECO:0000256" key="2">
    <source>
        <dbReference type="ARBA" id="ARBA00022714"/>
    </source>
</evidence>
<dbReference type="PRINTS" id="PR00090">
    <property type="entry name" value="RNGDIOXGNASE"/>
</dbReference>
<organism evidence="9 10">
    <name type="scientific">Streptomyces netropsis</name>
    <name type="common">Streptoverticillium netropsis</name>
    <dbReference type="NCBI Taxonomy" id="55404"/>
    <lineage>
        <taxon>Bacteria</taxon>
        <taxon>Bacillati</taxon>
        <taxon>Actinomycetota</taxon>
        <taxon>Actinomycetes</taxon>
        <taxon>Kitasatosporales</taxon>
        <taxon>Streptomycetaceae</taxon>
        <taxon>Streptomyces</taxon>
    </lineage>
</organism>
<dbReference type="Proteomes" id="UP000556436">
    <property type="component" value="Unassembled WGS sequence"/>
</dbReference>
<dbReference type="InterPro" id="IPR017941">
    <property type="entry name" value="Rieske_2Fe-2S"/>
</dbReference>
<dbReference type="AlphaFoldDB" id="A0A7W7PH73"/>
<reference evidence="9 10" key="1">
    <citation type="submission" date="2020-08" db="EMBL/GenBank/DDBJ databases">
        <title>Genomic Encyclopedia of Type Strains, Phase III (KMG-III): the genomes of soil and plant-associated and newly described type strains.</title>
        <authorList>
            <person name="Whitman W."/>
        </authorList>
    </citation>
    <scope>NUCLEOTIDE SEQUENCE [LARGE SCALE GENOMIC DNA]</scope>
    <source>
        <strain evidence="9 10">CECT 3265</strain>
    </source>
</reference>
<evidence type="ECO:0000259" key="8">
    <source>
        <dbReference type="PROSITE" id="PS51296"/>
    </source>
</evidence>
<evidence type="ECO:0000256" key="6">
    <source>
        <dbReference type="ARBA" id="ARBA00023014"/>
    </source>
</evidence>
<dbReference type="Gene3D" id="2.102.10.10">
    <property type="entry name" value="Rieske [2Fe-2S] iron-sulphur domain"/>
    <property type="match status" value="1"/>
</dbReference>